<accession>A0A9N9DML4</accession>
<dbReference type="Proteomes" id="UP000789405">
    <property type="component" value="Unassembled WGS sequence"/>
</dbReference>
<dbReference type="AlphaFoldDB" id="A0A9N9DML4"/>
<name>A0A9N9DML4_9GLOM</name>
<proteinExistence type="predicted"/>
<gene>
    <name evidence="1" type="ORF">DERYTH_LOCUS9638</name>
</gene>
<evidence type="ECO:0000313" key="1">
    <source>
        <dbReference type="EMBL" id="CAG8640688.1"/>
    </source>
</evidence>
<reference evidence="1" key="1">
    <citation type="submission" date="2021-06" db="EMBL/GenBank/DDBJ databases">
        <authorList>
            <person name="Kallberg Y."/>
            <person name="Tangrot J."/>
            <person name="Rosling A."/>
        </authorList>
    </citation>
    <scope>NUCLEOTIDE SEQUENCE</scope>
    <source>
        <strain evidence="1">MA453B</strain>
    </source>
</reference>
<dbReference type="EMBL" id="CAJVPY010005325">
    <property type="protein sequence ID" value="CAG8640688.1"/>
    <property type="molecule type" value="Genomic_DNA"/>
</dbReference>
<evidence type="ECO:0000313" key="2">
    <source>
        <dbReference type="Proteomes" id="UP000789405"/>
    </source>
</evidence>
<comment type="caution">
    <text evidence="1">The sequence shown here is derived from an EMBL/GenBank/DDBJ whole genome shotgun (WGS) entry which is preliminary data.</text>
</comment>
<sequence>MQAVFVKDGFFSVGEIPKEIKDDAIVQVLVTDYAGQEHNFIIKVIFPYYNSCFVHLKDNVQPHKLLIFVMRQMEIINNEFYVYANSINHIDTQFLYKKNVVPNNVDSQVFSSPRNTICSKLIATHQNVSENLKERSEHKIGISSDHTEKSILSDSLNDIRSLRCMRVEDCDNSAKEFSGSGFDNEMSTVFGDNVCGNESNLSGSSSSKCTWTEDFKESVSGSCTKKSDNLVDSDQGEEYLDSIVNSKCKKESNRKGKSLFTS</sequence>
<organism evidence="1 2">
    <name type="scientific">Dentiscutata erythropus</name>
    <dbReference type="NCBI Taxonomy" id="1348616"/>
    <lineage>
        <taxon>Eukaryota</taxon>
        <taxon>Fungi</taxon>
        <taxon>Fungi incertae sedis</taxon>
        <taxon>Mucoromycota</taxon>
        <taxon>Glomeromycotina</taxon>
        <taxon>Glomeromycetes</taxon>
        <taxon>Diversisporales</taxon>
        <taxon>Gigasporaceae</taxon>
        <taxon>Dentiscutata</taxon>
    </lineage>
</organism>
<keyword evidence="2" id="KW-1185">Reference proteome</keyword>
<protein>
    <submittedName>
        <fullName evidence="1">16892_t:CDS:1</fullName>
    </submittedName>
</protein>